<dbReference type="EMBL" id="LN609529">
    <property type="protein sequence ID" value="CEF68991.1"/>
    <property type="molecule type" value="Genomic_DNA"/>
</dbReference>
<dbReference type="FunFam" id="3.30.830.10:FF:000021">
    <property type="entry name" value="Cytochrome b-c1 complex subunit 2"/>
    <property type="match status" value="1"/>
</dbReference>
<dbReference type="WormBase" id="SRAE_2000364400">
    <property type="protein sequence ID" value="SRP05429"/>
    <property type="gene ID" value="WBGene00263868"/>
</dbReference>
<dbReference type="RefSeq" id="XP_024508191.1">
    <property type="nucleotide sequence ID" value="XM_024654861.1"/>
</dbReference>
<gene>
    <name evidence="6 8 9" type="ORF">SRAE_2000364400</name>
</gene>
<dbReference type="Pfam" id="PF05193">
    <property type="entry name" value="Peptidase_M16_C"/>
    <property type="match status" value="1"/>
</dbReference>
<dbReference type="Gene3D" id="3.30.830.10">
    <property type="entry name" value="Metalloenzyme, LuxS/M16 peptidase-like"/>
    <property type="match status" value="2"/>
</dbReference>
<accession>A0A090LGR2</accession>
<evidence type="ECO:0000256" key="1">
    <source>
        <dbReference type="ARBA" id="ARBA00004173"/>
    </source>
</evidence>
<dbReference type="AlphaFoldDB" id="A0A090LGR2"/>
<comment type="subcellular location">
    <subcellularLocation>
        <location evidence="1">Mitochondrion</location>
    </subcellularLocation>
</comment>
<dbReference type="GO" id="GO:0005739">
    <property type="term" value="C:mitochondrion"/>
    <property type="evidence" value="ECO:0007669"/>
    <property type="project" value="UniProtKB-SubCell"/>
</dbReference>
<dbReference type="PANTHER" id="PTHR11851">
    <property type="entry name" value="METALLOPROTEASE"/>
    <property type="match status" value="1"/>
</dbReference>
<dbReference type="CTD" id="36381361"/>
<dbReference type="InterPro" id="IPR011249">
    <property type="entry name" value="Metalloenz_LuxS/M16"/>
</dbReference>
<dbReference type="WBParaSite" id="SRAE_2000364400.1">
    <property type="protein sequence ID" value="SRAE_2000364400.1"/>
    <property type="gene ID" value="WBGene00263868"/>
</dbReference>
<dbReference type="InterPro" id="IPR050361">
    <property type="entry name" value="MPP/UQCRC_Complex"/>
</dbReference>
<reference evidence="8" key="3">
    <citation type="submission" date="2020-12" db="UniProtKB">
        <authorList>
            <consortium name="WormBaseParasite"/>
        </authorList>
    </citation>
    <scope>IDENTIFICATION</scope>
</reference>
<evidence type="ECO:0000259" key="5">
    <source>
        <dbReference type="Pfam" id="PF05193"/>
    </source>
</evidence>
<dbReference type="Pfam" id="PF00675">
    <property type="entry name" value="Peptidase_M16"/>
    <property type="match status" value="1"/>
</dbReference>
<dbReference type="OMA" id="APKFALY"/>
<feature type="domain" description="Peptidase M16 N-terminal" evidence="4">
    <location>
        <begin position="26"/>
        <end position="163"/>
    </location>
</feature>
<evidence type="ECO:0000259" key="4">
    <source>
        <dbReference type="Pfam" id="PF00675"/>
    </source>
</evidence>
<organism evidence="6">
    <name type="scientific">Strongyloides ratti</name>
    <name type="common">Parasitic roundworm</name>
    <dbReference type="NCBI Taxonomy" id="34506"/>
    <lineage>
        <taxon>Eukaryota</taxon>
        <taxon>Metazoa</taxon>
        <taxon>Ecdysozoa</taxon>
        <taxon>Nematoda</taxon>
        <taxon>Chromadorea</taxon>
        <taxon>Rhabditida</taxon>
        <taxon>Tylenchina</taxon>
        <taxon>Panagrolaimomorpha</taxon>
        <taxon>Strongyloidoidea</taxon>
        <taxon>Strongyloididae</taxon>
        <taxon>Strongyloides</taxon>
    </lineage>
</organism>
<dbReference type="InterPro" id="IPR007863">
    <property type="entry name" value="Peptidase_M16_C"/>
</dbReference>
<reference evidence="7" key="2">
    <citation type="submission" date="2014-09" db="EMBL/GenBank/DDBJ databases">
        <authorList>
            <person name="Martin A.A."/>
        </authorList>
    </citation>
    <scope>NUCLEOTIDE SEQUENCE</scope>
    <source>
        <strain evidence="7">ED321</strain>
    </source>
</reference>
<protein>
    <submittedName>
        <fullName evidence="6 8">Cytochrome b-c1 complex subunit 2, mitochondrial</fullName>
    </submittedName>
</protein>
<proteinExistence type="predicted"/>
<dbReference type="SUPFAM" id="SSF63411">
    <property type="entry name" value="LuxS/MPP-like metallohydrolase"/>
    <property type="match status" value="2"/>
</dbReference>
<dbReference type="OrthoDB" id="6369905at2759"/>
<evidence type="ECO:0000313" key="6">
    <source>
        <dbReference type="EMBL" id="CEF68991.1"/>
    </source>
</evidence>
<feature type="domain" description="Peptidase M16 C-terminal" evidence="5">
    <location>
        <begin position="175"/>
        <end position="353"/>
    </location>
</feature>
<evidence type="ECO:0000256" key="3">
    <source>
        <dbReference type="ARBA" id="ARBA00023128"/>
    </source>
</evidence>
<dbReference type="FunFam" id="3.30.830.10:FF:000039">
    <property type="entry name" value="Ubiquinol-cytochrome c reductase core subunit 2"/>
    <property type="match status" value="1"/>
</dbReference>
<dbReference type="STRING" id="34506.A0A090LGR2"/>
<evidence type="ECO:0000313" key="7">
    <source>
        <dbReference type="Proteomes" id="UP000035682"/>
    </source>
</evidence>
<evidence type="ECO:0000313" key="8">
    <source>
        <dbReference type="WBParaSite" id="SRAE_2000364400.1"/>
    </source>
</evidence>
<evidence type="ECO:0000313" key="9">
    <source>
        <dbReference type="WormBase" id="SRAE_2000364400"/>
    </source>
</evidence>
<dbReference type="Proteomes" id="UP000035682">
    <property type="component" value="Unplaced"/>
</dbReference>
<dbReference type="GO" id="GO:0016020">
    <property type="term" value="C:membrane"/>
    <property type="evidence" value="ECO:0007669"/>
    <property type="project" value="UniProtKB-ARBA"/>
</dbReference>
<dbReference type="eggNOG" id="KOG2583">
    <property type="taxonomic scope" value="Eukaryota"/>
</dbReference>
<reference evidence="6" key="1">
    <citation type="submission" date="2014-09" db="EMBL/GenBank/DDBJ databases">
        <authorList>
            <person name="Aslett A.Martin."/>
        </authorList>
    </citation>
    <scope>NUCLEOTIDE SEQUENCE</scope>
    <source>
        <strain evidence="6">ED321 Heterogonic</strain>
    </source>
</reference>
<keyword evidence="3" id="KW-0496">Mitochondrion</keyword>
<keyword evidence="7" id="KW-1185">Reference proteome</keyword>
<sequence length="428" mass="45490">MIRRGLCSAVRKVEQKVSKLPNGLTVASIDNGAPISQLVLAFRAGSRYEQPDEQGVVHYLRNSVGTDSKNYLGVKLLWQTGNIGANLNSLATKDIFAIHLTTPREGAPIGVSLLGELGQPAFKPWEVLDVSETLKTDLENLEAYDVVIEMLHKAAFRSGGLGRLNIAKPYKIGKVDYKQLESFAKSRLLTGEAAIVGINVDHNLLLQYAAEQITVAEGKGKEPSASPYKGGEVRLCGPGKMAHVAVVAEGAKLNDLKSVAVQAVLASLIASSPVTKYSSNNGFGVVAKAINKESQSPAGVTAVNISYTDNGLVGFYFVTDGSQAGILTSKAVKAVKSLASDIDSESFEIAKQQSISEVLLRSENDSNIAVDQAIQILSNPTPTSPVAFAEIIKSVTIDDVKKAASKFNGKLSISSYGVVDNVPYLDEL</sequence>
<dbReference type="InterPro" id="IPR011765">
    <property type="entry name" value="Pept_M16_N"/>
</dbReference>
<dbReference type="GO" id="GO:0046872">
    <property type="term" value="F:metal ion binding"/>
    <property type="evidence" value="ECO:0007669"/>
    <property type="project" value="InterPro"/>
</dbReference>
<dbReference type="GeneID" id="36381361"/>
<evidence type="ECO:0000256" key="2">
    <source>
        <dbReference type="ARBA" id="ARBA00022946"/>
    </source>
</evidence>
<dbReference type="PANTHER" id="PTHR11851:SF226">
    <property type="entry name" value="CYTOCHROME B-C1 COMPLEX SUBUNIT 2, MITOCHONDRIAL"/>
    <property type="match status" value="1"/>
</dbReference>
<keyword evidence="2" id="KW-0809">Transit peptide</keyword>
<name>A0A090LGR2_STRRB</name>